<evidence type="ECO:0000256" key="1">
    <source>
        <dbReference type="SAM" id="MobiDB-lite"/>
    </source>
</evidence>
<proteinExistence type="predicted"/>
<organism evidence="2 3">
    <name type="scientific">Sphagnum troendelagicum</name>
    <dbReference type="NCBI Taxonomy" id="128251"/>
    <lineage>
        <taxon>Eukaryota</taxon>
        <taxon>Viridiplantae</taxon>
        <taxon>Streptophyta</taxon>
        <taxon>Embryophyta</taxon>
        <taxon>Bryophyta</taxon>
        <taxon>Sphagnophytina</taxon>
        <taxon>Sphagnopsida</taxon>
        <taxon>Sphagnales</taxon>
        <taxon>Sphagnaceae</taxon>
        <taxon>Sphagnum</taxon>
    </lineage>
</organism>
<reference evidence="2" key="1">
    <citation type="submission" date="2024-02" db="EMBL/GenBank/DDBJ databases">
        <authorList>
            <consortium name="ELIXIR-Norway"/>
            <consortium name="Elixir Norway"/>
        </authorList>
    </citation>
    <scope>NUCLEOTIDE SEQUENCE</scope>
</reference>
<gene>
    <name evidence="2" type="ORF">CSSPTR1EN2_LOCUS17043</name>
</gene>
<keyword evidence="3" id="KW-1185">Reference proteome</keyword>
<evidence type="ECO:0000313" key="3">
    <source>
        <dbReference type="Proteomes" id="UP001497512"/>
    </source>
</evidence>
<protein>
    <submittedName>
        <fullName evidence="2">Uncharacterized protein</fullName>
    </submittedName>
</protein>
<evidence type="ECO:0000313" key="2">
    <source>
        <dbReference type="EMBL" id="CAK9223861.1"/>
    </source>
</evidence>
<feature type="compositionally biased region" description="Basic and acidic residues" evidence="1">
    <location>
        <begin position="147"/>
        <end position="164"/>
    </location>
</feature>
<feature type="region of interest" description="Disordered" evidence="1">
    <location>
        <begin position="130"/>
        <end position="170"/>
    </location>
</feature>
<dbReference type="Proteomes" id="UP001497512">
    <property type="component" value="Chromosome 4"/>
</dbReference>
<name>A0ABP0UL14_9BRYO</name>
<dbReference type="EMBL" id="OZ019896">
    <property type="protein sequence ID" value="CAK9223861.1"/>
    <property type="molecule type" value="Genomic_DNA"/>
</dbReference>
<sequence length="270" mass="30778">MSFRERRDQAVVLEELKEAILSHGIGYQHPWDELREGKNVLDVACESAMDLMGTREREDLVRRGLQGVYEIGGAHQDQSTVISRGWLLSSSSSSISGSYLKPQSNNRHMTIYTPIDLLTGTNRLQGEIQELDPSPQHQDKPVVGARGEGDYRKQKKSEAKLRDDAESEAVNKRKRAELVAAKKNQAEFEAANRKQAEDEAHIRKQVGLQTGNGKGKNLTLGSKLNWRLNGGSRLRMKLQIGEDRLRRRRLRARKWLRKKQLIFTRSKRLS</sequence>
<accession>A0ABP0UL14</accession>